<name>A0A0A8YF06_ARUDO</name>
<accession>A0A0A8YF06</accession>
<organism evidence="1">
    <name type="scientific">Arundo donax</name>
    <name type="common">Giant reed</name>
    <name type="synonym">Donax arundinaceus</name>
    <dbReference type="NCBI Taxonomy" id="35708"/>
    <lineage>
        <taxon>Eukaryota</taxon>
        <taxon>Viridiplantae</taxon>
        <taxon>Streptophyta</taxon>
        <taxon>Embryophyta</taxon>
        <taxon>Tracheophyta</taxon>
        <taxon>Spermatophyta</taxon>
        <taxon>Magnoliopsida</taxon>
        <taxon>Liliopsida</taxon>
        <taxon>Poales</taxon>
        <taxon>Poaceae</taxon>
        <taxon>PACMAD clade</taxon>
        <taxon>Arundinoideae</taxon>
        <taxon>Arundineae</taxon>
        <taxon>Arundo</taxon>
    </lineage>
</organism>
<reference evidence="1" key="2">
    <citation type="journal article" date="2015" name="Data Brief">
        <title>Shoot transcriptome of the giant reed, Arundo donax.</title>
        <authorList>
            <person name="Barrero R.A."/>
            <person name="Guerrero F.D."/>
            <person name="Moolhuijzen P."/>
            <person name="Goolsby J.A."/>
            <person name="Tidwell J."/>
            <person name="Bellgard S.E."/>
            <person name="Bellgard M.I."/>
        </authorList>
    </citation>
    <scope>NUCLEOTIDE SEQUENCE</scope>
    <source>
        <tissue evidence="1">Shoot tissue taken approximately 20 cm above the soil surface</tissue>
    </source>
</reference>
<dbReference type="AlphaFoldDB" id="A0A0A8YF06"/>
<sequence length="85" mass="9810">MSCGLKLHTDPKYIYHGDIKSIEIKKGHLKCYVQGLPCSRSGIFDSAKHLQFYISQVINNLSISSSKLYFQIISRTVNRRIIYIM</sequence>
<reference evidence="1" key="1">
    <citation type="submission" date="2014-09" db="EMBL/GenBank/DDBJ databases">
        <authorList>
            <person name="Magalhaes I.L.F."/>
            <person name="Oliveira U."/>
            <person name="Santos F.R."/>
            <person name="Vidigal T.H.D.A."/>
            <person name="Brescovit A.D."/>
            <person name="Santos A.J."/>
        </authorList>
    </citation>
    <scope>NUCLEOTIDE SEQUENCE</scope>
    <source>
        <tissue evidence="1">Shoot tissue taken approximately 20 cm above the soil surface</tissue>
    </source>
</reference>
<dbReference type="EMBL" id="GBRH01274105">
    <property type="protein sequence ID" value="JAD23790.1"/>
    <property type="molecule type" value="Transcribed_RNA"/>
</dbReference>
<protein>
    <submittedName>
        <fullName evidence="1">Uncharacterized protein</fullName>
    </submittedName>
</protein>
<evidence type="ECO:0000313" key="1">
    <source>
        <dbReference type="EMBL" id="JAD23790.1"/>
    </source>
</evidence>
<proteinExistence type="predicted"/>